<dbReference type="Proteomes" id="UP000321917">
    <property type="component" value="Unassembled WGS sequence"/>
</dbReference>
<keyword evidence="5" id="KW-1185">Reference proteome</keyword>
<dbReference type="Proteomes" id="UP000321525">
    <property type="component" value="Unassembled WGS sequence"/>
</dbReference>
<dbReference type="EMBL" id="VOLR01000049">
    <property type="protein sequence ID" value="TWX53737.1"/>
    <property type="molecule type" value="Genomic_DNA"/>
</dbReference>
<protein>
    <submittedName>
        <fullName evidence="4">Beta-lactamase family protein</fullName>
    </submittedName>
</protein>
<dbReference type="AlphaFoldDB" id="A0A5C6Q2I8"/>
<evidence type="ECO:0000313" key="4">
    <source>
        <dbReference type="EMBL" id="TWX62988.1"/>
    </source>
</evidence>
<evidence type="ECO:0000313" key="3">
    <source>
        <dbReference type="EMBL" id="TWX53737.1"/>
    </source>
</evidence>
<dbReference type="InterPro" id="IPR001466">
    <property type="entry name" value="Beta-lactam-related"/>
</dbReference>
<proteinExistence type="predicted"/>
<dbReference type="EMBL" id="VOLQ01000063">
    <property type="protein sequence ID" value="TWX62988.1"/>
    <property type="molecule type" value="Genomic_DNA"/>
</dbReference>
<evidence type="ECO:0000256" key="1">
    <source>
        <dbReference type="SAM" id="SignalP"/>
    </source>
</evidence>
<feature type="signal peptide" evidence="1">
    <location>
        <begin position="1"/>
        <end position="20"/>
    </location>
</feature>
<dbReference type="PANTHER" id="PTHR46825:SF8">
    <property type="entry name" value="BETA-LACTAMASE-RELATED"/>
    <property type="match status" value="1"/>
</dbReference>
<dbReference type="InterPro" id="IPR012338">
    <property type="entry name" value="Beta-lactam/transpept-like"/>
</dbReference>
<organism evidence="4 6">
    <name type="scientific">Colwellia hornerae</name>
    <dbReference type="NCBI Taxonomy" id="89402"/>
    <lineage>
        <taxon>Bacteria</taxon>
        <taxon>Pseudomonadati</taxon>
        <taxon>Pseudomonadota</taxon>
        <taxon>Gammaproteobacteria</taxon>
        <taxon>Alteromonadales</taxon>
        <taxon>Colwelliaceae</taxon>
        <taxon>Colwellia</taxon>
    </lineage>
</organism>
<comment type="caution">
    <text evidence="4">The sequence shown here is derived from an EMBL/GenBank/DDBJ whole genome shotgun (WGS) entry which is preliminary data.</text>
</comment>
<dbReference type="OrthoDB" id="9799367at2"/>
<accession>A0A5C6Q2I8</accession>
<dbReference type="SUPFAM" id="SSF56601">
    <property type="entry name" value="beta-lactamase/transpeptidase-like"/>
    <property type="match status" value="1"/>
</dbReference>
<evidence type="ECO:0000313" key="6">
    <source>
        <dbReference type="Proteomes" id="UP000321917"/>
    </source>
</evidence>
<name>A0A5C6Q2I8_9GAMM</name>
<reference evidence="4 6" key="1">
    <citation type="submission" date="2019-07" db="EMBL/GenBank/DDBJ databases">
        <title>Genomes of sea-ice associated Colwellia species.</title>
        <authorList>
            <person name="Bowman J.P."/>
        </authorList>
    </citation>
    <scope>NUCLEOTIDE SEQUENCE [LARGE SCALE GENOMIC DNA]</scope>
    <source>
        <strain evidence="3 5">ACAM 607</strain>
        <strain evidence="4 6">IC036</strain>
    </source>
</reference>
<evidence type="ECO:0000313" key="5">
    <source>
        <dbReference type="Proteomes" id="UP000321525"/>
    </source>
</evidence>
<dbReference type="InterPro" id="IPR050491">
    <property type="entry name" value="AmpC-like"/>
</dbReference>
<keyword evidence="1" id="KW-0732">Signal</keyword>
<evidence type="ECO:0000259" key="2">
    <source>
        <dbReference type="Pfam" id="PF00144"/>
    </source>
</evidence>
<gene>
    <name evidence="3" type="ORF">ESZ26_18570</name>
    <name evidence="4" type="ORF">ESZ27_18370</name>
</gene>
<feature type="chain" id="PRO_5023107882" evidence="1">
    <location>
        <begin position="21"/>
        <end position="398"/>
    </location>
</feature>
<feature type="domain" description="Beta-lactamase-related" evidence="2">
    <location>
        <begin position="32"/>
        <end position="382"/>
    </location>
</feature>
<dbReference type="Gene3D" id="3.40.710.10">
    <property type="entry name" value="DD-peptidase/beta-lactamase superfamily"/>
    <property type="match status" value="1"/>
</dbReference>
<dbReference type="PANTHER" id="PTHR46825">
    <property type="entry name" value="D-ALANYL-D-ALANINE-CARBOXYPEPTIDASE/ENDOPEPTIDASE AMPH"/>
    <property type="match status" value="1"/>
</dbReference>
<dbReference type="RefSeq" id="WP_146801238.1">
    <property type="nucleotide sequence ID" value="NZ_VOLP01000047.1"/>
</dbReference>
<dbReference type="Pfam" id="PF00144">
    <property type="entry name" value="Beta-lactamase"/>
    <property type="match status" value="1"/>
</dbReference>
<sequence length="398" mass="44126">MKILLLIFTILNTITLTVDANVSDSFSGLNSQTPGCAVGVVKKGELVYERYFGQANLRYQVPIDKKTVFNLGSITKHFTAALALQLEAKGQLSVNDSLKKYYPQGPNWFEDVKLHHLINHQSGLPDYLNDEKTREQLVKRVSTIPHVLAELVVGKPIARDVTLMHVLDTMMALSAPSFKPGENSSYSNTGYLLLADILEKASGIPFSELAQQLFKPLGMSSTELVSLHTVETPWSATGYSAINSPRYKYRRNSSNLITQGDGGILSTLPDFAKWISHLMAPIDDKLFWSTFLHPMKPVSNIGGFSRFQNTDDSKGHFISQILSSLKTVSKIGGVPYNNGLFISKVKGETVYSHRGLSIDSMGSYFWLSPSHSIGYIQLCNFSFDKQPSVNEILDTYAD</sequence>